<organism evidence="4 5">
    <name type="scientific">Sulfuricaulis limicola</name>
    <dbReference type="NCBI Taxonomy" id="1620215"/>
    <lineage>
        <taxon>Bacteria</taxon>
        <taxon>Pseudomonadati</taxon>
        <taxon>Pseudomonadota</taxon>
        <taxon>Gammaproteobacteria</taxon>
        <taxon>Acidiferrobacterales</taxon>
        <taxon>Acidiferrobacteraceae</taxon>
        <taxon>Sulfuricaulis</taxon>
    </lineage>
</organism>
<dbReference type="SUPFAM" id="SSF53850">
    <property type="entry name" value="Periplasmic binding protein-like II"/>
    <property type="match status" value="1"/>
</dbReference>
<name>A0A1B4XGX2_9GAMM</name>
<dbReference type="InterPro" id="IPR000014">
    <property type="entry name" value="PAS"/>
</dbReference>
<evidence type="ECO:0000256" key="1">
    <source>
        <dbReference type="SAM" id="Phobius"/>
    </source>
</evidence>
<keyword evidence="1" id="KW-0812">Transmembrane</keyword>
<gene>
    <name evidence="4" type="ORF">SCL_1753</name>
</gene>
<keyword evidence="1" id="KW-1133">Transmembrane helix</keyword>
<dbReference type="NCBIfam" id="TIGR00254">
    <property type="entry name" value="GGDEF"/>
    <property type="match status" value="1"/>
</dbReference>
<feature type="domain" description="GGDEF" evidence="3">
    <location>
        <begin position="452"/>
        <end position="593"/>
    </location>
</feature>
<dbReference type="AlphaFoldDB" id="A0A1B4XGX2"/>
<dbReference type="Pfam" id="PF00497">
    <property type="entry name" value="SBP_bac_3"/>
    <property type="match status" value="1"/>
</dbReference>
<dbReference type="KEGG" id="slim:SCL_1753"/>
<dbReference type="Proteomes" id="UP000243180">
    <property type="component" value="Chromosome"/>
</dbReference>
<dbReference type="CDD" id="cd01949">
    <property type="entry name" value="GGDEF"/>
    <property type="match status" value="1"/>
</dbReference>
<dbReference type="PROSITE" id="PS50883">
    <property type="entry name" value="EAL"/>
    <property type="match status" value="1"/>
</dbReference>
<evidence type="ECO:0000259" key="2">
    <source>
        <dbReference type="PROSITE" id="PS50883"/>
    </source>
</evidence>
<dbReference type="InterPro" id="IPR001633">
    <property type="entry name" value="EAL_dom"/>
</dbReference>
<dbReference type="SUPFAM" id="SSF55073">
    <property type="entry name" value="Nucleotide cyclase"/>
    <property type="match status" value="1"/>
</dbReference>
<dbReference type="InterPro" id="IPR052155">
    <property type="entry name" value="Biofilm_reg_signaling"/>
</dbReference>
<dbReference type="EMBL" id="AP014879">
    <property type="protein sequence ID" value="BAV34054.1"/>
    <property type="molecule type" value="Genomic_DNA"/>
</dbReference>
<keyword evidence="1" id="KW-0472">Membrane</keyword>
<feature type="transmembrane region" description="Helical" evidence="1">
    <location>
        <begin position="256"/>
        <end position="276"/>
    </location>
</feature>
<dbReference type="SMART" id="SM00062">
    <property type="entry name" value="PBPb"/>
    <property type="match status" value="1"/>
</dbReference>
<dbReference type="Gene3D" id="3.30.450.20">
    <property type="entry name" value="PAS domain"/>
    <property type="match status" value="1"/>
</dbReference>
<evidence type="ECO:0000259" key="3">
    <source>
        <dbReference type="PROSITE" id="PS50887"/>
    </source>
</evidence>
<dbReference type="PANTHER" id="PTHR44757">
    <property type="entry name" value="DIGUANYLATE CYCLASE DGCP"/>
    <property type="match status" value="1"/>
</dbReference>
<dbReference type="InterPro" id="IPR000160">
    <property type="entry name" value="GGDEF_dom"/>
</dbReference>
<proteinExistence type="predicted"/>
<dbReference type="Pfam" id="PF00990">
    <property type="entry name" value="GGDEF"/>
    <property type="match status" value="1"/>
</dbReference>
<protein>
    <submittedName>
        <fullName evidence="4">Diguanylate cyclase</fullName>
    </submittedName>
</protein>
<reference evidence="4 5" key="1">
    <citation type="submission" date="2015-05" db="EMBL/GenBank/DDBJ databases">
        <title>Complete genome sequence of a sulfur-oxidizing gammaproteobacterium strain HA5.</title>
        <authorList>
            <person name="Miura A."/>
            <person name="Kojima H."/>
            <person name="Fukui M."/>
        </authorList>
    </citation>
    <scope>NUCLEOTIDE SEQUENCE [LARGE SCALE GENOMIC DNA]</scope>
    <source>
        <strain evidence="4 5">HA5</strain>
    </source>
</reference>
<dbReference type="InterPro" id="IPR035965">
    <property type="entry name" value="PAS-like_dom_sf"/>
</dbReference>
<dbReference type="InterPro" id="IPR029787">
    <property type="entry name" value="Nucleotide_cyclase"/>
</dbReference>
<keyword evidence="5" id="KW-1185">Reference proteome</keyword>
<evidence type="ECO:0000313" key="4">
    <source>
        <dbReference type="EMBL" id="BAV34054.1"/>
    </source>
</evidence>
<dbReference type="SUPFAM" id="SSF55785">
    <property type="entry name" value="PYP-like sensor domain (PAS domain)"/>
    <property type="match status" value="1"/>
</dbReference>
<dbReference type="Pfam" id="PF13188">
    <property type="entry name" value="PAS_8"/>
    <property type="match status" value="1"/>
</dbReference>
<dbReference type="Gene3D" id="3.30.70.270">
    <property type="match status" value="1"/>
</dbReference>
<dbReference type="InterPro" id="IPR043128">
    <property type="entry name" value="Rev_trsase/Diguanyl_cyclase"/>
</dbReference>
<evidence type="ECO:0000313" key="5">
    <source>
        <dbReference type="Proteomes" id="UP000243180"/>
    </source>
</evidence>
<dbReference type="InterPro" id="IPR035919">
    <property type="entry name" value="EAL_sf"/>
</dbReference>
<dbReference type="RefSeq" id="WP_172425991.1">
    <property type="nucleotide sequence ID" value="NZ_AP014879.1"/>
</dbReference>
<dbReference type="Gene3D" id="3.40.190.10">
    <property type="entry name" value="Periplasmic binding protein-like II"/>
    <property type="match status" value="2"/>
</dbReference>
<dbReference type="PROSITE" id="PS50887">
    <property type="entry name" value="GGDEF"/>
    <property type="match status" value="1"/>
</dbReference>
<dbReference type="InterPro" id="IPR001638">
    <property type="entry name" value="Solute-binding_3/MltF_N"/>
</dbReference>
<dbReference type="SMART" id="SM00267">
    <property type="entry name" value="GGDEF"/>
    <property type="match status" value="1"/>
</dbReference>
<dbReference type="Pfam" id="PF00563">
    <property type="entry name" value="EAL"/>
    <property type="match status" value="1"/>
</dbReference>
<dbReference type="SMART" id="SM00052">
    <property type="entry name" value="EAL"/>
    <property type="match status" value="1"/>
</dbReference>
<accession>A0A1B4XGX2</accession>
<dbReference type="CDD" id="cd01948">
    <property type="entry name" value="EAL"/>
    <property type="match status" value="1"/>
</dbReference>
<dbReference type="InParanoid" id="A0A1B4XGX2"/>
<dbReference type="CDD" id="cd13704">
    <property type="entry name" value="PBP2_HisK"/>
    <property type="match status" value="1"/>
</dbReference>
<dbReference type="SUPFAM" id="SSF141868">
    <property type="entry name" value="EAL domain-like"/>
    <property type="match status" value="1"/>
</dbReference>
<dbReference type="PANTHER" id="PTHR44757:SF2">
    <property type="entry name" value="BIOFILM ARCHITECTURE MAINTENANCE PROTEIN MBAA"/>
    <property type="match status" value="1"/>
</dbReference>
<sequence>MAILSCFILAHPATAEETRDKQLTLIAVFPSHFPPIFDTTKNDVPTGFGIEVMEEIAARAGLRISYRSMPNWSAVAAALEAGQADLIPNMGITPERQEKFYFSQPLMRMSVSLYVRAGLPEIRGLRDLVDQNRVVATVKINVGEDLLKDYTKISEKSYNSVNEAFHALQAGEVDALIYPTPVVDRLIKKLDQENRIRRIGEPLTVIERAIAVRKDNQALLDRLNPVITEFVGTPRYRDIYDRWYGAPPPFWNTARVAYLIAGILGITLLLGFYARFRILDRANARLRAANELNAAVLATAVEGILTLDEQGVVRSANKAAEKIFGVKMVAGGGITINSLLTSAEAAQLLTHLGHLGWSTVENSWRGTANNVWESLGMRPGNEIFPIRLGIAPTIVGTERLFVCTIHDMTEQRRAENQVEYLADHDPVTGFLNQRGITLVLGNLLDLLRRQHKPLACLHIGLSRFAQINDTYGRQTGDAVMVQIGNFLSQRLREINDSGQETSLPIARLGGSRFLLVLPEYDLAKARALAETVLTGLARLEVKAGHERLRVDAKAGIVVFPEHGTTAEELIAHVESALLSAQEQRVGLISVYSQEMHHQETRAEQWLQRLHVALEQHDFVLHYQPVIEVASGELSHYEGLIRMTQTNGELIPPGEFIPIAERTGLIARVDYMAMEMAFSQLAALDAQGLNIKLAVNISAAHLGDDALFRWLENVFAEDTALPARLIFEITETTAVHNIARAKAFMEPLRALGCRFALDDFGVGFTSFTHLRSLPVDTVKIDGSFVRDLASNPENQSLVKAMTEVAHSLGKQVVAEFVESAEILEILRALGVDYAQGYHIGRPGPAPLMPWVVKTQPLQRLSTRHKRPSSKYH</sequence>
<feature type="domain" description="EAL" evidence="2">
    <location>
        <begin position="602"/>
        <end position="855"/>
    </location>
</feature>
<dbReference type="NCBIfam" id="TIGR00229">
    <property type="entry name" value="sensory_box"/>
    <property type="match status" value="1"/>
</dbReference>
<dbReference type="Gene3D" id="3.20.20.450">
    <property type="entry name" value="EAL domain"/>
    <property type="match status" value="1"/>
</dbReference>